<dbReference type="EMBL" id="CADCWL010000038">
    <property type="protein sequence ID" value="CAA9552407.1"/>
    <property type="molecule type" value="Genomic_DNA"/>
</dbReference>
<accession>A0A6J4UNH8</accession>
<reference evidence="1" key="1">
    <citation type="submission" date="2020-02" db="EMBL/GenBank/DDBJ databases">
        <authorList>
            <person name="Meier V. D."/>
        </authorList>
    </citation>
    <scope>NUCLEOTIDE SEQUENCE</scope>
    <source>
        <strain evidence="1">AVDCRST_MAG19</strain>
    </source>
</reference>
<dbReference type="AlphaFoldDB" id="A0A6J4UNH8"/>
<proteinExistence type="predicted"/>
<evidence type="ECO:0000313" key="1">
    <source>
        <dbReference type="EMBL" id="CAA9552407.1"/>
    </source>
</evidence>
<gene>
    <name evidence="1" type="ORF">AVDCRST_MAG19-929</name>
</gene>
<protein>
    <submittedName>
        <fullName evidence="1">Uncharacterized protein</fullName>
    </submittedName>
</protein>
<sequence length="37" mass="4017">MAGRGVARLVATERGRMDGRAVSYDPVARRLPFALIS</sequence>
<organism evidence="1">
    <name type="scientific">uncultured Thermomicrobiales bacterium</name>
    <dbReference type="NCBI Taxonomy" id="1645740"/>
    <lineage>
        <taxon>Bacteria</taxon>
        <taxon>Pseudomonadati</taxon>
        <taxon>Thermomicrobiota</taxon>
        <taxon>Thermomicrobia</taxon>
        <taxon>Thermomicrobiales</taxon>
        <taxon>environmental samples</taxon>
    </lineage>
</organism>
<name>A0A6J4UNH8_9BACT</name>